<name>A0A813VIX2_9BILA</name>
<feature type="compositionally biased region" description="Polar residues" evidence="1">
    <location>
        <begin position="55"/>
        <end position="70"/>
    </location>
</feature>
<evidence type="ECO:0000313" key="3">
    <source>
        <dbReference type="Proteomes" id="UP000663879"/>
    </source>
</evidence>
<dbReference type="Proteomes" id="UP000663879">
    <property type="component" value="Unassembled WGS sequence"/>
</dbReference>
<sequence>MEATTKFILHNIMILNSQKRPNPPPTWYDNTNRVIMETWLRNKQSLINRDPSERVNGTNQAFNKRQTGSTTQVICSIVNSNKASSHKQETNEIPNESSLITVPRSTTQVKKSTFNSRESWSNLENTQENKVEPWTRLNSTPLSITPTKTFRFKAEPSAPDRTYNFDESPILDNKRRIRFEDKEEPERSITIYPFLYPKPPEKFNPKRCDVQWMREFDTFLQSHNFTSNKMNIVLSYLDNESKRIVENSQFSPNDSAAFQEFETLMTQLYGRRQSSESEMKRRCYERVQLPFEEPTFSRHN</sequence>
<reference evidence="2" key="1">
    <citation type="submission" date="2021-02" db="EMBL/GenBank/DDBJ databases">
        <authorList>
            <person name="Nowell W R."/>
        </authorList>
    </citation>
    <scope>NUCLEOTIDE SEQUENCE</scope>
    <source>
        <strain evidence="2">Ploen Becks lab</strain>
    </source>
</reference>
<feature type="compositionally biased region" description="Polar residues" evidence="1">
    <location>
        <begin position="105"/>
        <end position="126"/>
    </location>
</feature>
<accession>A0A813VIX2</accession>
<comment type="caution">
    <text evidence="2">The sequence shown here is derived from an EMBL/GenBank/DDBJ whole genome shotgun (WGS) entry which is preliminary data.</text>
</comment>
<feature type="region of interest" description="Disordered" evidence="1">
    <location>
        <begin position="105"/>
        <end position="127"/>
    </location>
</feature>
<dbReference type="EMBL" id="CAJNOC010001133">
    <property type="protein sequence ID" value="CAF0838113.1"/>
    <property type="molecule type" value="Genomic_DNA"/>
</dbReference>
<organism evidence="2 3">
    <name type="scientific">Brachionus calyciflorus</name>
    <dbReference type="NCBI Taxonomy" id="104777"/>
    <lineage>
        <taxon>Eukaryota</taxon>
        <taxon>Metazoa</taxon>
        <taxon>Spiralia</taxon>
        <taxon>Gnathifera</taxon>
        <taxon>Rotifera</taxon>
        <taxon>Eurotatoria</taxon>
        <taxon>Monogononta</taxon>
        <taxon>Pseudotrocha</taxon>
        <taxon>Ploima</taxon>
        <taxon>Brachionidae</taxon>
        <taxon>Brachionus</taxon>
    </lineage>
</organism>
<evidence type="ECO:0000313" key="2">
    <source>
        <dbReference type="EMBL" id="CAF0838113.1"/>
    </source>
</evidence>
<dbReference type="AlphaFoldDB" id="A0A813VIX2"/>
<feature type="region of interest" description="Disordered" evidence="1">
    <location>
        <begin position="50"/>
        <end position="70"/>
    </location>
</feature>
<keyword evidence="3" id="KW-1185">Reference proteome</keyword>
<proteinExistence type="predicted"/>
<protein>
    <submittedName>
        <fullName evidence="2">Uncharacterized protein</fullName>
    </submittedName>
</protein>
<evidence type="ECO:0000256" key="1">
    <source>
        <dbReference type="SAM" id="MobiDB-lite"/>
    </source>
</evidence>
<gene>
    <name evidence="2" type="ORF">OXX778_LOCUS8308</name>
</gene>